<evidence type="ECO:0000313" key="4">
    <source>
        <dbReference type="EMBL" id="OAA55367.1"/>
    </source>
</evidence>
<dbReference type="OrthoDB" id="4869969at2759"/>
<evidence type="ECO:0000313" key="5">
    <source>
        <dbReference type="Proteomes" id="UP000076744"/>
    </source>
</evidence>
<evidence type="ECO:0000256" key="3">
    <source>
        <dbReference type="SAM" id="SignalP"/>
    </source>
</evidence>
<protein>
    <recommendedName>
        <fullName evidence="6">Mid2-like cell wall stress sensor</fullName>
    </recommendedName>
</protein>
<proteinExistence type="predicted"/>
<organism evidence="4 5">
    <name type="scientific">Cordyceps fumosorosea (strain ARSEF 2679)</name>
    <name type="common">Isaria fumosorosea</name>
    <dbReference type="NCBI Taxonomy" id="1081104"/>
    <lineage>
        <taxon>Eukaryota</taxon>
        <taxon>Fungi</taxon>
        <taxon>Dikarya</taxon>
        <taxon>Ascomycota</taxon>
        <taxon>Pezizomycotina</taxon>
        <taxon>Sordariomycetes</taxon>
        <taxon>Hypocreomycetidae</taxon>
        <taxon>Hypocreales</taxon>
        <taxon>Cordycipitaceae</taxon>
        <taxon>Cordyceps</taxon>
    </lineage>
</organism>
<evidence type="ECO:0008006" key="6">
    <source>
        <dbReference type="Google" id="ProtNLM"/>
    </source>
</evidence>
<comment type="caution">
    <text evidence="4">The sequence shown here is derived from an EMBL/GenBank/DDBJ whole genome shotgun (WGS) entry which is preliminary data.</text>
</comment>
<keyword evidence="2" id="KW-0812">Transmembrane</keyword>
<keyword evidence="2" id="KW-1133">Transmembrane helix</keyword>
<evidence type="ECO:0000256" key="2">
    <source>
        <dbReference type="SAM" id="Phobius"/>
    </source>
</evidence>
<feature type="chain" id="PRO_5012452760" description="Mid2-like cell wall stress sensor" evidence="3">
    <location>
        <begin position="16"/>
        <end position="247"/>
    </location>
</feature>
<dbReference type="GeneID" id="30024170"/>
<feature type="signal peptide" evidence="3">
    <location>
        <begin position="1"/>
        <end position="15"/>
    </location>
</feature>
<dbReference type="Proteomes" id="UP000076744">
    <property type="component" value="Unassembled WGS sequence"/>
</dbReference>
<feature type="region of interest" description="Disordered" evidence="1">
    <location>
        <begin position="228"/>
        <end position="247"/>
    </location>
</feature>
<accession>A0A167NBR5</accession>
<reference evidence="4 5" key="1">
    <citation type="journal article" date="2016" name="Genome Biol. Evol.">
        <title>Divergent and convergent evolution of fungal pathogenicity.</title>
        <authorList>
            <person name="Shang Y."/>
            <person name="Xiao G."/>
            <person name="Zheng P."/>
            <person name="Cen K."/>
            <person name="Zhan S."/>
            <person name="Wang C."/>
        </authorList>
    </citation>
    <scope>NUCLEOTIDE SEQUENCE [LARGE SCALE GENOMIC DNA]</scope>
    <source>
        <strain evidence="4 5">ARSEF 2679</strain>
    </source>
</reference>
<keyword evidence="2" id="KW-0472">Membrane</keyword>
<keyword evidence="5" id="KW-1185">Reference proteome</keyword>
<name>A0A167NBR5_CORFA</name>
<dbReference type="STRING" id="1081104.A0A167NBR5"/>
<dbReference type="RefSeq" id="XP_018701220.1">
    <property type="nucleotide sequence ID" value="XM_018851481.1"/>
</dbReference>
<dbReference type="AlphaFoldDB" id="A0A167NBR5"/>
<evidence type="ECO:0000256" key="1">
    <source>
        <dbReference type="SAM" id="MobiDB-lite"/>
    </source>
</evidence>
<feature type="transmembrane region" description="Helical" evidence="2">
    <location>
        <begin position="179"/>
        <end position="203"/>
    </location>
</feature>
<sequence>MLLPLALALATAARAADLKCYKPDGTEDPEQKPCDPTAKIGTCCRPTDFCLSNGLCLGGGGNNGFSQQGCTAKGWDFPCQSYCSDSIARFSDGFHYMSQCSGFDSTAVNLFCCGGDYTCCNNTDTFVRGIKKFTTMSRAGGSPTSSATGSGGTVTVTVTSTSTADDNNNGTNKTDNSKVVAVGAGVGASLGVALLVAVGALVWQVRKQKKYMAVHLAAPQQHVYSGQPKYELQQQQQQQHPAELATE</sequence>
<keyword evidence="3" id="KW-0732">Signal</keyword>
<gene>
    <name evidence="4" type="ORF">ISF_07878</name>
</gene>
<dbReference type="EMBL" id="AZHB01000025">
    <property type="protein sequence ID" value="OAA55367.1"/>
    <property type="molecule type" value="Genomic_DNA"/>
</dbReference>